<organism evidence="1 2">
    <name type="scientific">Spiromyces aspiralis</name>
    <dbReference type="NCBI Taxonomy" id="68401"/>
    <lineage>
        <taxon>Eukaryota</taxon>
        <taxon>Fungi</taxon>
        <taxon>Fungi incertae sedis</taxon>
        <taxon>Zoopagomycota</taxon>
        <taxon>Kickxellomycotina</taxon>
        <taxon>Kickxellomycetes</taxon>
        <taxon>Kickxellales</taxon>
        <taxon>Kickxellaceae</taxon>
        <taxon>Spiromyces</taxon>
    </lineage>
</organism>
<dbReference type="EMBL" id="JAMZIH010006730">
    <property type="protein sequence ID" value="KAJ1673631.1"/>
    <property type="molecule type" value="Genomic_DNA"/>
</dbReference>
<dbReference type="Proteomes" id="UP001145114">
    <property type="component" value="Unassembled WGS sequence"/>
</dbReference>
<comment type="caution">
    <text evidence="1">The sequence shown here is derived from an EMBL/GenBank/DDBJ whole genome shotgun (WGS) entry which is preliminary data.</text>
</comment>
<sequence length="199" mass="22052">SMVEWHQQCITYILDIVDRATKLEYDGSLVTTAEYLWTEVVLLWFTALSQLVTGILRPRHASQVYHFVEAEVKRRGLRNLTGSGTEQDESDKEEGQGEDQEGGEDKQGPDDGEAFNNVLALIEKALQPYLKALQREIGKQSAIRARMEMASPTILPETPMAAFSGRERAFIEAATPTPQPRRAVIAAASEAGDDGMEVD</sequence>
<evidence type="ECO:0000313" key="1">
    <source>
        <dbReference type="EMBL" id="KAJ1673631.1"/>
    </source>
</evidence>
<evidence type="ECO:0000313" key="2">
    <source>
        <dbReference type="Proteomes" id="UP001145114"/>
    </source>
</evidence>
<reference evidence="1" key="1">
    <citation type="submission" date="2022-06" db="EMBL/GenBank/DDBJ databases">
        <title>Phylogenomic reconstructions and comparative analyses of Kickxellomycotina fungi.</title>
        <authorList>
            <person name="Reynolds N.K."/>
            <person name="Stajich J.E."/>
            <person name="Barry K."/>
            <person name="Grigoriev I.V."/>
            <person name="Crous P."/>
            <person name="Smith M.E."/>
        </authorList>
    </citation>
    <scope>NUCLEOTIDE SEQUENCE</scope>
    <source>
        <strain evidence="1">RSA 2271</strain>
    </source>
</reference>
<gene>
    <name evidence="1" type="ORF">EV182_004859</name>
</gene>
<protein>
    <submittedName>
        <fullName evidence="1">Uncharacterized protein</fullName>
    </submittedName>
</protein>
<name>A0ACC1HE76_9FUNG</name>
<accession>A0ACC1HE76</accession>
<feature type="non-terminal residue" evidence="1">
    <location>
        <position position="1"/>
    </location>
</feature>
<proteinExistence type="predicted"/>
<keyword evidence="2" id="KW-1185">Reference proteome</keyword>